<evidence type="ECO:0000256" key="1">
    <source>
        <dbReference type="SAM" id="MobiDB-lite"/>
    </source>
</evidence>
<reference evidence="2" key="2">
    <citation type="submission" date="2016-06" db="EMBL/GenBank/DDBJ databases">
        <title>The genome of a short-lived fish provides insights into sex chromosome evolution and the genetic control of aging.</title>
        <authorList>
            <person name="Reichwald K."/>
            <person name="Felder M."/>
            <person name="Petzold A."/>
            <person name="Koch P."/>
            <person name="Groth M."/>
            <person name="Platzer M."/>
        </authorList>
    </citation>
    <scope>NUCLEOTIDE SEQUENCE</scope>
    <source>
        <tissue evidence="2">Brain</tissue>
    </source>
</reference>
<feature type="non-terminal residue" evidence="2">
    <location>
        <position position="1"/>
    </location>
</feature>
<sequence length="99" mass="10625">PAGPSAPAPPACPSVGHFPGSSAAVLDPLEHIAISERLLPSVKQQQTSSTLNPAKDIFQQQQQDADIPPQHHTSSDVELEGWVKAWQNEEGIPLADQTW</sequence>
<accession>A0A1A7XSL2</accession>
<proteinExistence type="predicted"/>
<organism evidence="2">
    <name type="scientific">Iconisemion striatum</name>
    <dbReference type="NCBI Taxonomy" id="60296"/>
    <lineage>
        <taxon>Eukaryota</taxon>
        <taxon>Metazoa</taxon>
        <taxon>Chordata</taxon>
        <taxon>Craniata</taxon>
        <taxon>Vertebrata</taxon>
        <taxon>Euteleostomi</taxon>
        <taxon>Actinopterygii</taxon>
        <taxon>Neopterygii</taxon>
        <taxon>Teleostei</taxon>
        <taxon>Neoteleostei</taxon>
        <taxon>Acanthomorphata</taxon>
        <taxon>Ovalentaria</taxon>
        <taxon>Atherinomorphae</taxon>
        <taxon>Cyprinodontiformes</taxon>
        <taxon>Nothobranchiidae</taxon>
        <taxon>Iconisemion</taxon>
    </lineage>
</organism>
<feature type="non-terminal residue" evidence="2">
    <location>
        <position position="99"/>
    </location>
</feature>
<gene>
    <name evidence="2" type="primary">CABZ01002339.1</name>
</gene>
<evidence type="ECO:0000313" key="2">
    <source>
        <dbReference type="EMBL" id="SBP20998.1"/>
    </source>
</evidence>
<dbReference type="EMBL" id="HADW01019598">
    <property type="protein sequence ID" value="SBP20998.1"/>
    <property type="molecule type" value="Transcribed_RNA"/>
</dbReference>
<reference evidence="2" key="1">
    <citation type="submission" date="2016-05" db="EMBL/GenBank/DDBJ databases">
        <authorList>
            <person name="Lavstsen T."/>
            <person name="Jespersen J.S."/>
        </authorList>
    </citation>
    <scope>NUCLEOTIDE SEQUENCE</scope>
    <source>
        <tissue evidence="2">Brain</tissue>
    </source>
</reference>
<protein>
    <submittedName>
        <fullName evidence="2">Uncharacterized protein</fullName>
    </submittedName>
</protein>
<dbReference type="AlphaFoldDB" id="A0A1A7XSL2"/>
<name>A0A1A7XSL2_9TELE</name>
<feature type="region of interest" description="Disordered" evidence="1">
    <location>
        <begin position="44"/>
        <end position="76"/>
    </location>
</feature>